<accession>A0A150GKM5</accession>
<feature type="domain" description="Ubiquitin-like protease family profile" evidence="5">
    <location>
        <begin position="1"/>
        <end position="139"/>
    </location>
</feature>
<dbReference type="PANTHER" id="PTHR12606">
    <property type="entry name" value="SENTRIN/SUMO-SPECIFIC PROTEASE"/>
    <property type="match status" value="1"/>
</dbReference>
<dbReference type="Pfam" id="PF02902">
    <property type="entry name" value="Peptidase_C48"/>
    <property type="match status" value="1"/>
</dbReference>
<dbReference type="Gene3D" id="3.40.395.10">
    <property type="entry name" value="Adenoviral Proteinase, Chain A"/>
    <property type="match status" value="1"/>
</dbReference>
<evidence type="ECO:0000256" key="1">
    <source>
        <dbReference type="ARBA" id="ARBA00005234"/>
    </source>
</evidence>
<dbReference type="InterPro" id="IPR038765">
    <property type="entry name" value="Papain-like_cys_pep_sf"/>
</dbReference>
<evidence type="ECO:0000256" key="4">
    <source>
        <dbReference type="ARBA" id="ARBA00022807"/>
    </source>
</evidence>
<keyword evidence="3" id="KW-0378">Hydrolase</keyword>
<dbReference type="GO" id="GO:0005634">
    <property type="term" value="C:nucleus"/>
    <property type="evidence" value="ECO:0007669"/>
    <property type="project" value="TreeGrafter"/>
</dbReference>
<sequence>MPSKPTPPPPRPSTWQDDNEYKYANVRRWTIPLRLRNNLQASSGVLELDRIIMPIHKGVHWTCALIDLRGKAVRYYDSLKGEDPACVENLLRWVADESEDKLKTRWDTSKWRREFPKAIPEQRNGCDCGVFSIMFADRLGAGAALDFSQADMELLRVKVLHRLMRLRVD</sequence>
<dbReference type="AlphaFoldDB" id="A0A150GKM5"/>
<dbReference type="Proteomes" id="UP000075714">
    <property type="component" value="Unassembled WGS sequence"/>
</dbReference>
<dbReference type="EMBL" id="LSYV01000017">
    <property type="protein sequence ID" value="KXZ50406.1"/>
    <property type="molecule type" value="Genomic_DNA"/>
</dbReference>
<keyword evidence="7" id="KW-1185">Reference proteome</keyword>
<keyword evidence="2" id="KW-0645">Protease</keyword>
<dbReference type="PANTHER" id="PTHR12606:SF1">
    <property type="entry name" value="UBIQUITIN-LIKE-SPECIFIC PROTEASE 1A"/>
    <property type="match status" value="1"/>
</dbReference>
<dbReference type="PROSITE" id="PS50600">
    <property type="entry name" value="ULP_PROTEASE"/>
    <property type="match status" value="1"/>
</dbReference>
<evidence type="ECO:0000256" key="2">
    <source>
        <dbReference type="ARBA" id="ARBA00022670"/>
    </source>
</evidence>
<name>A0A150GKM5_GONPE</name>
<dbReference type="GO" id="GO:0016929">
    <property type="term" value="F:deSUMOylase activity"/>
    <property type="evidence" value="ECO:0007669"/>
    <property type="project" value="TreeGrafter"/>
</dbReference>
<dbReference type="InterPro" id="IPR003653">
    <property type="entry name" value="Peptidase_C48_C"/>
</dbReference>
<evidence type="ECO:0000313" key="6">
    <source>
        <dbReference type="EMBL" id="KXZ50406.1"/>
    </source>
</evidence>
<organism evidence="6 7">
    <name type="scientific">Gonium pectorale</name>
    <name type="common">Green alga</name>
    <dbReference type="NCBI Taxonomy" id="33097"/>
    <lineage>
        <taxon>Eukaryota</taxon>
        <taxon>Viridiplantae</taxon>
        <taxon>Chlorophyta</taxon>
        <taxon>core chlorophytes</taxon>
        <taxon>Chlorophyceae</taxon>
        <taxon>CS clade</taxon>
        <taxon>Chlamydomonadales</taxon>
        <taxon>Volvocaceae</taxon>
        <taxon>Gonium</taxon>
    </lineage>
</organism>
<protein>
    <recommendedName>
        <fullName evidence="5">Ubiquitin-like protease family profile domain-containing protein</fullName>
    </recommendedName>
</protein>
<evidence type="ECO:0000259" key="5">
    <source>
        <dbReference type="PROSITE" id="PS50600"/>
    </source>
</evidence>
<dbReference type="SUPFAM" id="SSF54001">
    <property type="entry name" value="Cysteine proteinases"/>
    <property type="match status" value="1"/>
</dbReference>
<dbReference type="STRING" id="33097.A0A150GKM5"/>
<evidence type="ECO:0000313" key="7">
    <source>
        <dbReference type="Proteomes" id="UP000075714"/>
    </source>
</evidence>
<dbReference type="OrthoDB" id="1939479at2759"/>
<reference evidence="7" key="1">
    <citation type="journal article" date="2016" name="Nat. Commun.">
        <title>The Gonium pectorale genome demonstrates co-option of cell cycle regulation during the evolution of multicellularity.</title>
        <authorList>
            <person name="Hanschen E.R."/>
            <person name="Marriage T.N."/>
            <person name="Ferris P.J."/>
            <person name="Hamaji T."/>
            <person name="Toyoda A."/>
            <person name="Fujiyama A."/>
            <person name="Neme R."/>
            <person name="Noguchi H."/>
            <person name="Minakuchi Y."/>
            <person name="Suzuki M."/>
            <person name="Kawai-Toyooka H."/>
            <person name="Smith D.R."/>
            <person name="Sparks H."/>
            <person name="Anderson J."/>
            <person name="Bakaric R."/>
            <person name="Luria V."/>
            <person name="Karger A."/>
            <person name="Kirschner M.W."/>
            <person name="Durand P.M."/>
            <person name="Michod R.E."/>
            <person name="Nozaki H."/>
            <person name="Olson B.J."/>
        </authorList>
    </citation>
    <scope>NUCLEOTIDE SEQUENCE [LARGE SCALE GENOMIC DNA]</scope>
    <source>
        <strain evidence="7">NIES-2863</strain>
    </source>
</reference>
<evidence type="ECO:0000256" key="3">
    <source>
        <dbReference type="ARBA" id="ARBA00022801"/>
    </source>
</evidence>
<gene>
    <name evidence="6" type="ORF">GPECTOR_16g579</name>
</gene>
<keyword evidence="4" id="KW-0788">Thiol protease</keyword>
<dbReference type="GO" id="GO:0016926">
    <property type="term" value="P:protein desumoylation"/>
    <property type="evidence" value="ECO:0007669"/>
    <property type="project" value="TreeGrafter"/>
</dbReference>
<comment type="caution">
    <text evidence="6">The sequence shown here is derived from an EMBL/GenBank/DDBJ whole genome shotgun (WGS) entry which is preliminary data.</text>
</comment>
<dbReference type="GO" id="GO:0006508">
    <property type="term" value="P:proteolysis"/>
    <property type="evidence" value="ECO:0007669"/>
    <property type="project" value="UniProtKB-KW"/>
</dbReference>
<comment type="similarity">
    <text evidence="1">Belongs to the peptidase C48 family.</text>
</comment>
<proteinExistence type="inferred from homology"/>